<evidence type="ECO:0000256" key="3">
    <source>
        <dbReference type="ARBA" id="ARBA00022723"/>
    </source>
</evidence>
<feature type="binding site" evidence="9">
    <location>
        <position position="127"/>
    </location>
    <ligand>
        <name>1-deoxy-D-xylulose 5-phosphate</name>
        <dbReference type="ChEBI" id="CHEBI:57792"/>
    </ligand>
</feature>
<proteinExistence type="inferred from homology"/>
<name>A0A3A1YY43_9BURK</name>
<feature type="binding site" evidence="9">
    <location>
        <position position="154"/>
    </location>
    <ligand>
        <name>1-deoxy-D-xylulose 5-phosphate</name>
        <dbReference type="ChEBI" id="CHEBI:57792"/>
    </ligand>
</feature>
<evidence type="ECO:0000256" key="2">
    <source>
        <dbReference type="ARBA" id="ARBA00006825"/>
    </source>
</evidence>
<accession>A0A3A1YY43</accession>
<dbReference type="InterPro" id="IPR036291">
    <property type="entry name" value="NAD(P)-bd_dom_sf"/>
</dbReference>
<evidence type="ECO:0000256" key="9">
    <source>
        <dbReference type="HAMAP-Rule" id="MF_00183"/>
    </source>
</evidence>
<dbReference type="OrthoDB" id="9806546at2"/>
<comment type="caution">
    <text evidence="9">Lacks conserved residue(s) required for the propagation of feature annotation.</text>
</comment>
<evidence type="ECO:0000313" key="14">
    <source>
        <dbReference type="Proteomes" id="UP000266206"/>
    </source>
</evidence>
<feature type="binding site" evidence="9">
    <location>
        <position position="11"/>
    </location>
    <ligand>
        <name>NADPH</name>
        <dbReference type="ChEBI" id="CHEBI:57783"/>
    </ligand>
</feature>
<dbReference type="PANTHER" id="PTHR30525:SF0">
    <property type="entry name" value="1-DEOXY-D-XYLULOSE 5-PHOSPHATE REDUCTOISOMERASE, CHLOROPLASTIC"/>
    <property type="match status" value="1"/>
</dbReference>
<feature type="binding site" evidence="9">
    <location>
        <position position="10"/>
    </location>
    <ligand>
        <name>NADPH</name>
        <dbReference type="ChEBI" id="CHEBI:57783"/>
    </ligand>
</feature>
<protein>
    <recommendedName>
        <fullName evidence="9">1-deoxy-D-xylulose 5-phosphate reductoisomerase</fullName>
        <shortName evidence="9">DXP reductoisomerase</shortName>
        <ecNumber evidence="9">1.1.1.267</ecNumber>
    </recommendedName>
    <alternativeName>
        <fullName evidence="9">1-deoxyxylulose-5-phosphate reductoisomerase</fullName>
    </alternativeName>
    <alternativeName>
        <fullName evidence="9">2-C-methyl-D-erythritol 4-phosphate synthase</fullName>
    </alternativeName>
</protein>
<evidence type="ECO:0000256" key="6">
    <source>
        <dbReference type="ARBA" id="ARBA00023211"/>
    </source>
</evidence>
<comment type="cofactor">
    <cofactor evidence="9">
        <name>Mg(2+)</name>
        <dbReference type="ChEBI" id="CHEBI:18420"/>
    </cofactor>
    <cofactor evidence="9">
        <name>Mn(2+)</name>
        <dbReference type="ChEBI" id="CHEBI:29035"/>
    </cofactor>
</comment>
<keyword evidence="6 9" id="KW-0464">Manganese</keyword>
<dbReference type="EC" id="1.1.1.267" evidence="9"/>
<feature type="binding site" evidence="9">
    <location>
        <position position="228"/>
    </location>
    <ligand>
        <name>1-deoxy-D-xylulose 5-phosphate</name>
        <dbReference type="ChEBI" id="CHEBI:57792"/>
    </ligand>
</feature>
<evidence type="ECO:0000256" key="7">
    <source>
        <dbReference type="ARBA" id="ARBA00023229"/>
    </source>
</evidence>
<keyword evidence="9" id="KW-0460">Magnesium</keyword>
<feature type="binding site" evidence="9">
    <location>
        <position position="126"/>
    </location>
    <ligand>
        <name>NADPH</name>
        <dbReference type="ChEBI" id="CHEBI:57783"/>
    </ligand>
</feature>
<comment type="function">
    <text evidence="9">Catalyzes the NADPH-dependent rearrangement and reduction of 1-deoxy-D-xylulose-5-phosphate (DXP) to 2-C-methyl-D-erythritol 4-phosphate (MEP).</text>
</comment>
<feature type="binding site" evidence="9">
    <location>
        <position position="186"/>
    </location>
    <ligand>
        <name>1-deoxy-D-xylulose 5-phosphate</name>
        <dbReference type="ChEBI" id="CHEBI:57792"/>
    </ligand>
</feature>
<evidence type="ECO:0000259" key="10">
    <source>
        <dbReference type="Pfam" id="PF02670"/>
    </source>
</evidence>
<feature type="binding site" evidence="9">
    <location>
        <position position="209"/>
    </location>
    <ligand>
        <name>1-deoxy-D-xylulose 5-phosphate</name>
        <dbReference type="ChEBI" id="CHEBI:57792"/>
    </ligand>
</feature>
<keyword evidence="3 9" id="KW-0479">Metal-binding</keyword>
<dbReference type="GO" id="GO:0030145">
    <property type="term" value="F:manganese ion binding"/>
    <property type="evidence" value="ECO:0007669"/>
    <property type="project" value="TreeGrafter"/>
</dbReference>
<feature type="binding site" evidence="9">
    <location>
        <position position="215"/>
    </location>
    <ligand>
        <name>NADPH</name>
        <dbReference type="ChEBI" id="CHEBI:57783"/>
    </ligand>
</feature>
<comment type="catalytic activity">
    <reaction evidence="8">
        <text>2-C-methyl-D-erythritol 4-phosphate + NADP(+) = 1-deoxy-D-xylulose 5-phosphate + NADPH + H(+)</text>
        <dbReference type="Rhea" id="RHEA:13717"/>
        <dbReference type="ChEBI" id="CHEBI:15378"/>
        <dbReference type="ChEBI" id="CHEBI:57783"/>
        <dbReference type="ChEBI" id="CHEBI:57792"/>
        <dbReference type="ChEBI" id="CHEBI:58262"/>
        <dbReference type="ChEBI" id="CHEBI:58349"/>
        <dbReference type="EC" id="1.1.1.267"/>
    </reaction>
    <physiologicalReaction direction="right-to-left" evidence="8">
        <dbReference type="Rhea" id="RHEA:13719"/>
    </physiologicalReaction>
</comment>
<feature type="binding site" evidence="9">
    <location>
        <position position="154"/>
    </location>
    <ligand>
        <name>Mn(2+)</name>
        <dbReference type="ChEBI" id="CHEBI:29035"/>
    </ligand>
</feature>
<dbReference type="GO" id="GO:0030604">
    <property type="term" value="F:1-deoxy-D-xylulose-5-phosphate reductoisomerase activity"/>
    <property type="evidence" value="ECO:0007669"/>
    <property type="project" value="UniProtKB-UniRule"/>
</dbReference>
<dbReference type="NCBIfam" id="NF003938">
    <property type="entry name" value="PRK05447.1-1"/>
    <property type="match status" value="1"/>
</dbReference>
<feature type="binding site" evidence="9">
    <location>
        <position position="222"/>
    </location>
    <ligand>
        <name>1-deoxy-D-xylulose 5-phosphate</name>
        <dbReference type="ChEBI" id="CHEBI:57792"/>
    </ligand>
</feature>
<feature type="binding site" evidence="9">
    <location>
        <position position="128"/>
    </location>
    <ligand>
        <name>NADPH</name>
        <dbReference type="ChEBI" id="CHEBI:57783"/>
    </ligand>
</feature>
<evidence type="ECO:0000259" key="12">
    <source>
        <dbReference type="Pfam" id="PF13288"/>
    </source>
</evidence>
<feature type="binding site" evidence="9">
    <location>
        <position position="231"/>
    </location>
    <ligand>
        <name>1-deoxy-D-xylulose 5-phosphate</name>
        <dbReference type="ChEBI" id="CHEBI:57792"/>
    </ligand>
</feature>
<dbReference type="Pfam" id="PF08436">
    <property type="entry name" value="DXP_redisom_C"/>
    <property type="match status" value="1"/>
</dbReference>
<dbReference type="GO" id="GO:0016853">
    <property type="term" value="F:isomerase activity"/>
    <property type="evidence" value="ECO:0007669"/>
    <property type="project" value="UniProtKB-KW"/>
</dbReference>
<dbReference type="GO" id="GO:0051484">
    <property type="term" value="P:isopentenyl diphosphate biosynthetic process, methylerythritol 4-phosphate pathway involved in terpenoid biosynthetic process"/>
    <property type="evidence" value="ECO:0007669"/>
    <property type="project" value="TreeGrafter"/>
</dbReference>
<dbReference type="Gene3D" id="3.40.50.720">
    <property type="entry name" value="NAD(P)-binding Rossmann-like Domain"/>
    <property type="match status" value="1"/>
</dbReference>
<dbReference type="PANTHER" id="PTHR30525">
    <property type="entry name" value="1-DEOXY-D-XYLULOSE 5-PHOSPHATE REDUCTOISOMERASE"/>
    <property type="match status" value="1"/>
</dbReference>
<organism evidence="13 14">
    <name type="scientific">Neopusillimonas maritima</name>
    <dbReference type="NCBI Taxonomy" id="2026239"/>
    <lineage>
        <taxon>Bacteria</taxon>
        <taxon>Pseudomonadati</taxon>
        <taxon>Pseudomonadota</taxon>
        <taxon>Betaproteobacteria</taxon>
        <taxon>Burkholderiales</taxon>
        <taxon>Alcaligenaceae</taxon>
        <taxon>Neopusillimonas</taxon>
    </lineage>
</organism>
<dbReference type="UniPathway" id="UPA00056">
    <property type="reaction ID" value="UER00092"/>
</dbReference>
<comment type="caution">
    <text evidence="13">The sequence shown here is derived from an EMBL/GenBank/DDBJ whole genome shotgun (WGS) entry which is preliminary data.</text>
</comment>
<feature type="binding site" evidence="9">
    <location>
        <position position="153"/>
    </location>
    <ligand>
        <name>1-deoxy-D-xylulose 5-phosphate</name>
        <dbReference type="ChEBI" id="CHEBI:57792"/>
    </ligand>
</feature>
<dbReference type="InterPro" id="IPR026877">
    <property type="entry name" value="DXPR_C"/>
</dbReference>
<evidence type="ECO:0000256" key="8">
    <source>
        <dbReference type="ARBA" id="ARBA00048543"/>
    </source>
</evidence>
<evidence type="ECO:0000256" key="5">
    <source>
        <dbReference type="ARBA" id="ARBA00023002"/>
    </source>
</evidence>
<feature type="binding site" evidence="9">
    <location>
        <position position="13"/>
    </location>
    <ligand>
        <name>NADPH</name>
        <dbReference type="ChEBI" id="CHEBI:57783"/>
    </ligand>
</feature>
<dbReference type="SUPFAM" id="SSF51735">
    <property type="entry name" value="NAD(P)-binding Rossmann-fold domains"/>
    <property type="match status" value="1"/>
</dbReference>
<comment type="similarity">
    <text evidence="2 9">Belongs to the DXR family.</text>
</comment>
<dbReference type="AlphaFoldDB" id="A0A3A1YY43"/>
<gene>
    <name evidence="9" type="primary">dxr</name>
    <name evidence="13" type="ORF">CJP73_04665</name>
</gene>
<evidence type="ECO:0000256" key="4">
    <source>
        <dbReference type="ARBA" id="ARBA00022857"/>
    </source>
</evidence>
<dbReference type="NCBIfam" id="NF009114">
    <property type="entry name" value="PRK12464.1"/>
    <property type="match status" value="1"/>
</dbReference>
<dbReference type="Gene3D" id="1.10.1740.10">
    <property type="match status" value="1"/>
</dbReference>
<dbReference type="InterPro" id="IPR013512">
    <property type="entry name" value="DXP_reductoisomerase_N"/>
</dbReference>
<feature type="domain" description="1-deoxy-D-xylulose 5-phosphate reductoisomerase N-terminal" evidence="10">
    <location>
        <begin position="4"/>
        <end position="134"/>
    </location>
</feature>
<keyword evidence="4 9" id="KW-0521">NADP</keyword>
<keyword evidence="7 9" id="KW-0414">Isoprene biosynthesis</keyword>
<dbReference type="EMBL" id="NQYH01000002">
    <property type="protein sequence ID" value="RIY41740.1"/>
    <property type="molecule type" value="Genomic_DNA"/>
</dbReference>
<dbReference type="SUPFAM" id="SSF55347">
    <property type="entry name" value="Glyceraldehyde-3-phosphate dehydrogenase-like, C-terminal domain"/>
    <property type="match status" value="1"/>
</dbReference>
<dbReference type="RefSeq" id="WP_119515619.1">
    <property type="nucleotide sequence ID" value="NZ_NQYH01000002.1"/>
</dbReference>
<dbReference type="InterPro" id="IPR013644">
    <property type="entry name" value="DXP_reductoisomerase_C"/>
</dbReference>
<evidence type="ECO:0000259" key="11">
    <source>
        <dbReference type="Pfam" id="PF08436"/>
    </source>
</evidence>
<dbReference type="FunFam" id="3.40.50.720:FF:000045">
    <property type="entry name" value="1-deoxy-D-xylulose 5-phosphate reductoisomerase"/>
    <property type="match status" value="1"/>
</dbReference>
<dbReference type="Pfam" id="PF02670">
    <property type="entry name" value="DXP_reductoisom"/>
    <property type="match status" value="1"/>
</dbReference>
<feature type="binding site" evidence="9">
    <location>
        <position position="12"/>
    </location>
    <ligand>
        <name>NADPH</name>
        <dbReference type="ChEBI" id="CHEBI:57783"/>
    </ligand>
</feature>
<sequence length="405" mass="43219">MQHICILGSTGSIGENTIDVVLRHPERLSVYALSAHSRIEKLVAQALQTHAKVVVVPDDAARRRFIEIWRAKTPNIRPEIRVGAQALADTAADAAVSTVMAAIVGAAGLPSALAAAKAGKRILLANKEALVAAGSVFMQAVHDNKAELLPIDSEHNAIFQCLPQEGKADGAHQAAHGVRRLILTASGGPFRETPIEALASVTPEQACAHPNWSMGRKISVDSATMLNKGLEVIEAHWLFAMPPERIQVLIHPQSVVHSMVEYHDGSVLAQLGQPDMRTPIAYGLGYPERLQSGVGMLDLAALGRLDFYMPDMQRFPCLKLALDALEAGQHACIALNAANEIAVAAFLEGKVAFSAIAQIIEVALTKSQPLGAGDPPDSLDAVLAFDSLVRRHAEHACQHIMATAR</sequence>
<dbReference type="InterPro" id="IPR003821">
    <property type="entry name" value="DXP_reductoisomerase"/>
</dbReference>
<dbReference type="GO" id="GO:0070402">
    <property type="term" value="F:NADPH binding"/>
    <property type="evidence" value="ECO:0007669"/>
    <property type="project" value="InterPro"/>
</dbReference>
<dbReference type="Pfam" id="PF13288">
    <property type="entry name" value="DXPR_C"/>
    <property type="match status" value="1"/>
</dbReference>
<feature type="domain" description="1-deoxy-D-xylulose 5-phosphate reductoisomerase C-terminal" evidence="11">
    <location>
        <begin position="148"/>
        <end position="239"/>
    </location>
</feature>
<comment type="pathway">
    <text evidence="1 9">Isoprenoid biosynthesis; isopentenyl diphosphate biosynthesis via DXP pathway; isopentenyl diphosphate from 1-deoxy-D-xylulose 5-phosphate: step 1/6.</text>
</comment>
<dbReference type="InterPro" id="IPR036169">
    <property type="entry name" value="DXPR_C_sf"/>
</dbReference>
<dbReference type="NCBIfam" id="TIGR00243">
    <property type="entry name" value="Dxr"/>
    <property type="match status" value="1"/>
</dbReference>
<feature type="binding site" evidence="9">
    <location>
        <position position="152"/>
    </location>
    <ligand>
        <name>Mn(2+)</name>
        <dbReference type="ChEBI" id="CHEBI:29035"/>
    </ligand>
</feature>
<keyword evidence="5 9" id="KW-0560">Oxidoreductase</keyword>
<reference evidence="13 14" key="1">
    <citation type="submission" date="2017-08" db="EMBL/GenBank/DDBJ databases">
        <title>Pusillimonas indicus sp. nov., a member of the family Alcaligenaceae isolated from surface seawater.</title>
        <authorList>
            <person name="Li J."/>
        </authorList>
    </citation>
    <scope>NUCLEOTIDE SEQUENCE [LARGE SCALE GENOMIC DNA]</scope>
    <source>
        <strain evidence="13 14">L52-1-41</strain>
    </source>
</reference>
<feature type="binding site" evidence="9">
    <location>
        <position position="227"/>
    </location>
    <ligand>
        <name>1-deoxy-D-xylulose 5-phosphate</name>
        <dbReference type="ChEBI" id="CHEBI:57792"/>
    </ligand>
</feature>
<feature type="domain" description="DXP reductoisomerase C-terminal" evidence="12">
    <location>
        <begin position="271"/>
        <end position="391"/>
    </location>
</feature>
<evidence type="ECO:0000256" key="1">
    <source>
        <dbReference type="ARBA" id="ARBA00005094"/>
    </source>
</evidence>
<dbReference type="SUPFAM" id="SSF69055">
    <property type="entry name" value="1-deoxy-D-xylulose-5-phosphate reductoisomerase, C-terminal domain"/>
    <property type="match status" value="1"/>
</dbReference>
<feature type="binding site" evidence="9">
    <location>
        <position position="231"/>
    </location>
    <ligand>
        <name>Mn(2+)</name>
        <dbReference type="ChEBI" id="CHEBI:29035"/>
    </ligand>
</feature>
<evidence type="ECO:0000313" key="13">
    <source>
        <dbReference type="EMBL" id="RIY41740.1"/>
    </source>
</evidence>
<dbReference type="Proteomes" id="UP000266206">
    <property type="component" value="Unassembled WGS sequence"/>
</dbReference>
<dbReference type="PIRSF" id="PIRSF006205">
    <property type="entry name" value="Dxp_reductismrs"/>
    <property type="match status" value="1"/>
</dbReference>
<keyword evidence="13" id="KW-0413">Isomerase</keyword>
<dbReference type="HAMAP" id="MF_00183">
    <property type="entry name" value="DXP_reductoisom"/>
    <property type="match status" value="1"/>
</dbReference>